<comment type="caution">
    <text evidence="1">The sequence shown here is derived from an EMBL/GenBank/DDBJ whole genome shotgun (WGS) entry which is preliminary data.</text>
</comment>
<sequence length="95" mass="10836">MSDEKKKYTTVAGSEFDMAFTVVVRVRQTDVTGVDRPHYEIAQAALNHFKHARTLQVAARAGENMHHAGFYEIETVAVRAVQFLDLRRELREDGM</sequence>
<protein>
    <submittedName>
        <fullName evidence="1">Uncharacterized protein</fullName>
    </submittedName>
</protein>
<evidence type="ECO:0000313" key="1">
    <source>
        <dbReference type="EMBL" id="TKK84633.1"/>
    </source>
</evidence>
<reference evidence="1 2" key="1">
    <citation type="submission" date="2019-04" db="EMBL/GenBank/DDBJ databases">
        <title>Herbidospora sp. NEAU-GS14.nov., a novel actinomycete isolated from soil.</title>
        <authorList>
            <person name="Han L."/>
        </authorList>
    </citation>
    <scope>NUCLEOTIDE SEQUENCE [LARGE SCALE GENOMIC DNA]</scope>
    <source>
        <strain evidence="1 2">NEAU-GS14</strain>
    </source>
</reference>
<proteinExistence type="predicted"/>
<dbReference type="RefSeq" id="WP_137250217.1">
    <property type="nucleotide sequence ID" value="NZ_SZQA01000033.1"/>
</dbReference>
<organism evidence="1 2">
    <name type="scientific">Herbidospora galbida</name>
    <dbReference type="NCBI Taxonomy" id="2575442"/>
    <lineage>
        <taxon>Bacteria</taxon>
        <taxon>Bacillati</taxon>
        <taxon>Actinomycetota</taxon>
        <taxon>Actinomycetes</taxon>
        <taxon>Streptosporangiales</taxon>
        <taxon>Streptosporangiaceae</taxon>
        <taxon>Herbidospora</taxon>
    </lineage>
</organism>
<accession>A0A4V5UYG7</accession>
<dbReference type="Proteomes" id="UP000308705">
    <property type="component" value="Unassembled WGS sequence"/>
</dbReference>
<gene>
    <name evidence="1" type="ORF">FDA94_28810</name>
</gene>
<evidence type="ECO:0000313" key="2">
    <source>
        <dbReference type="Proteomes" id="UP000308705"/>
    </source>
</evidence>
<dbReference type="AlphaFoldDB" id="A0A4V5UYG7"/>
<name>A0A4V5UYG7_9ACTN</name>
<keyword evidence="2" id="KW-1185">Reference proteome</keyword>
<dbReference type="EMBL" id="SZQA01000033">
    <property type="protein sequence ID" value="TKK84633.1"/>
    <property type="molecule type" value="Genomic_DNA"/>
</dbReference>